<protein>
    <submittedName>
        <fullName evidence="2">Uncharacterized protein</fullName>
    </submittedName>
</protein>
<evidence type="ECO:0000313" key="3">
    <source>
        <dbReference type="Proteomes" id="UP000569914"/>
    </source>
</evidence>
<sequence length="481" mass="52773">MSQDQLPRRYRAPGFKAGLPPGGIKSALPGGNTVGGWIREAEPRKDGYRHVDTPAMIELLQRIGANHYFFGIWDSPTDFDDLRLEFAPAAQAAGIQLLPYIVPPTETYSWGRASRPYVMDYLAWAKALAELSLEYPVLTGWAIDDFDCGDNPAVFTPEYLAEIREAQFAINPDLGFFTCAYHGSATSDEFMIKYGPYIDGIIYPYLDGPNINTIVTDRVRQDITEINEVARRHDVGLIFLVYTGRFLDGVLAPTAEYAGSCVSQAVQAAAEGETFGVVSYGLQVDGAPTVANERRSMYGDGRGALVASHARIKAGDYAELSTKITIDPGSPRYELSFWHSRALQLWRIPQRGDFRILVLVDGAQVWAADVHDATWQQLWVQGLDPQGQFDVSSAMIGKTEATLSFRLTALRDISGRSVDVGVDHLETIGFSLADPGFEDPAAWQVRSSGGPIVGLVDVFVPDRPAQIIEAVGAAYRQQPQS</sequence>
<dbReference type="EMBL" id="JACCBU010000001">
    <property type="protein sequence ID" value="NYE75139.1"/>
    <property type="molecule type" value="Genomic_DNA"/>
</dbReference>
<evidence type="ECO:0000256" key="1">
    <source>
        <dbReference type="SAM" id="MobiDB-lite"/>
    </source>
</evidence>
<proteinExistence type="predicted"/>
<reference evidence="2 3" key="1">
    <citation type="submission" date="2020-07" db="EMBL/GenBank/DDBJ databases">
        <title>Sequencing the genomes of 1000 actinobacteria strains.</title>
        <authorList>
            <person name="Klenk H.-P."/>
        </authorList>
    </citation>
    <scope>NUCLEOTIDE SEQUENCE [LARGE SCALE GENOMIC DNA]</scope>
    <source>
        <strain evidence="2 3">DSM 22083</strain>
    </source>
</reference>
<accession>A0A7Y9IFA0</accession>
<dbReference type="InterPro" id="IPR017853">
    <property type="entry name" value="GH"/>
</dbReference>
<gene>
    <name evidence="2" type="ORF">BKA15_006468</name>
</gene>
<keyword evidence="3" id="KW-1185">Reference proteome</keyword>
<evidence type="ECO:0000313" key="2">
    <source>
        <dbReference type="EMBL" id="NYE75139.1"/>
    </source>
</evidence>
<feature type="region of interest" description="Disordered" evidence="1">
    <location>
        <begin position="11"/>
        <end position="30"/>
    </location>
</feature>
<dbReference type="SUPFAM" id="SSF51445">
    <property type="entry name" value="(Trans)glycosidases"/>
    <property type="match status" value="1"/>
</dbReference>
<dbReference type="RefSeq" id="WP_179757695.1">
    <property type="nucleotide sequence ID" value="NZ_JACCBU010000001.1"/>
</dbReference>
<organism evidence="2 3">
    <name type="scientific">Microlunatus parietis</name>
    <dbReference type="NCBI Taxonomy" id="682979"/>
    <lineage>
        <taxon>Bacteria</taxon>
        <taxon>Bacillati</taxon>
        <taxon>Actinomycetota</taxon>
        <taxon>Actinomycetes</taxon>
        <taxon>Propionibacteriales</taxon>
        <taxon>Propionibacteriaceae</taxon>
        <taxon>Microlunatus</taxon>
    </lineage>
</organism>
<dbReference type="AlphaFoldDB" id="A0A7Y9IFA0"/>
<dbReference type="Proteomes" id="UP000569914">
    <property type="component" value="Unassembled WGS sequence"/>
</dbReference>
<comment type="caution">
    <text evidence="2">The sequence shown here is derived from an EMBL/GenBank/DDBJ whole genome shotgun (WGS) entry which is preliminary data.</text>
</comment>
<name>A0A7Y9IFA0_9ACTN</name>